<feature type="binding site" evidence="3">
    <location>
        <position position="284"/>
    </location>
    <ligand>
        <name>Mg(2+)</name>
        <dbReference type="ChEBI" id="CHEBI:18420"/>
        <note>structural</note>
    </ligand>
</feature>
<dbReference type="NCBIfam" id="TIGR02714">
    <property type="entry name" value="amido_AtzD_TrzD"/>
    <property type="match status" value="1"/>
</dbReference>
<keyword evidence="3" id="KW-0460">Magnesium</keyword>
<dbReference type="Gene3D" id="3.30.1330.160">
    <property type="entry name" value="Cyanuric acid hydrolase/Barbituras, RU C"/>
    <property type="match status" value="1"/>
</dbReference>
<dbReference type="AlphaFoldDB" id="A0A5C5G066"/>
<comment type="function">
    <text evidence="3">Responsible for the hydrolysis of cyanuric acid, an intermediate formed during catabolism of s-triazine based compounds in herbicides such as atrazine and polymers such as melamine. Catalyzes the hydrolytic opening of the s-triazine ring of cyanuric acid (2,4,6-trihydroxy-s-triazine) to yield carbon dioxide and carboxybiuret, which spontaneously decarboxylates to biuret.</text>
</comment>
<evidence type="ECO:0000256" key="1">
    <source>
        <dbReference type="ARBA" id="ARBA00010947"/>
    </source>
</evidence>
<protein>
    <recommendedName>
        <fullName evidence="3">Cyanuric acid amidohydrolase</fullName>
        <shortName evidence="3">CAH</shortName>
        <ecNumber evidence="3">3.5.2.15</ecNumber>
    </recommendedName>
</protein>
<feature type="region of interest" description="RU B" evidence="3">
    <location>
        <begin position="97"/>
        <end position="234"/>
    </location>
</feature>
<feature type="binding site" evidence="3">
    <location>
        <position position="337"/>
    </location>
    <ligand>
        <name>Mg(2+)</name>
        <dbReference type="ChEBI" id="CHEBI:18420"/>
        <note>structural</note>
    </ligand>
</feature>
<dbReference type="EMBL" id="SOZI01000044">
    <property type="protein sequence ID" value="TNY21381.1"/>
    <property type="molecule type" value="Genomic_DNA"/>
</dbReference>
<dbReference type="UniPathway" id="UPA00008">
    <property type="reaction ID" value="UER00502"/>
</dbReference>
<dbReference type="GO" id="GO:0018753">
    <property type="term" value="F:cyanuric acid amidohydrolase activity"/>
    <property type="evidence" value="ECO:0007669"/>
    <property type="project" value="UniProtKB-UniRule"/>
</dbReference>
<feature type="binding site" evidence="3">
    <location>
        <position position="341"/>
    </location>
    <ligand>
        <name>Mg(2+)</name>
        <dbReference type="ChEBI" id="CHEBI:18420"/>
        <note>structural</note>
    </ligand>
</feature>
<feature type="active site" description="Nucleophile" evidence="3">
    <location>
        <position position="217"/>
    </location>
</feature>
<comment type="caution">
    <text evidence="4">The sequence shown here is derived from an EMBL/GenBank/DDBJ whole genome shotgun (WGS) entry which is preliminary data.</text>
</comment>
<comment type="pathway">
    <text evidence="3">Xenobiotic degradation; atrazine degradation; biuret from cyanurate: step 1/1.</text>
</comment>
<proteinExistence type="inferred from homology"/>
<feature type="binding site" evidence="3">
    <location>
        <position position="338"/>
    </location>
    <ligand>
        <name>Mg(2+)</name>
        <dbReference type="ChEBI" id="CHEBI:18420"/>
        <note>structural</note>
    </ligand>
</feature>
<dbReference type="OrthoDB" id="5210206at2759"/>
<reference evidence="4 5" key="1">
    <citation type="submission" date="2019-03" db="EMBL/GenBank/DDBJ databases">
        <title>Rhodosporidium diobovatum UCD-FST 08-225 genome sequencing, assembly, and annotation.</title>
        <authorList>
            <person name="Fakankun I.U."/>
            <person name="Fristensky B."/>
            <person name="Levin D.B."/>
        </authorList>
    </citation>
    <scope>NUCLEOTIDE SEQUENCE [LARGE SCALE GENOMIC DNA]</scope>
    <source>
        <strain evidence="4 5">UCD-FST 08-225</strain>
    </source>
</reference>
<dbReference type="Gene3D" id="3.30.1330.180">
    <property type="entry name" value="Cyanuric acid hydrolase/Barbiturase, RU B"/>
    <property type="match status" value="1"/>
</dbReference>
<accession>A0A5C5G066</accession>
<sequence length="351" mass="36604">MAFPIRLFKYSTNGPEDTTPLDRLRTEEGFEADDVLAVVGKSEGNGCVNDFSRTLSSVVWHSRIPPTSIAVFSGGTEGALNPHVTFVVKEQGGESTGVVALVGRTRKFEPEEVGSSVQVREVEKTIKGMMAEANLPPSLVHLALCKCPLLTTSKISSILAKGLEPITTDTYSSMGSSRYAAALGIAVALEEMSGSDEAIAEGLRSGGESWSARASCSSGAELDDCHILLLAGEPHEVKPLPERKRLGISSGYMKDAIDAQALLAILDPIAAQGGRVVQVFVKAEASPSGLVRNKRHTMSTDSDVHSTRHARAAVGGLVAGLTGDTAVYVSGGAEGQGPPGGGSLTVVYEVA</sequence>
<feature type="site" description="Important for substrate specificity" evidence="3">
    <location>
        <position position="307"/>
    </location>
</feature>
<gene>
    <name evidence="4" type="ORF">DMC30DRAFT_416055</name>
</gene>
<dbReference type="InterPro" id="IPR043006">
    <property type="entry name" value="AtzD/Barbiturase_RUB"/>
</dbReference>
<feature type="binding site" evidence="3">
    <location>
        <position position="333"/>
    </location>
    <ligand>
        <name>Mg(2+)</name>
        <dbReference type="ChEBI" id="CHEBI:18420"/>
        <note>structural</note>
    </ligand>
</feature>
<feature type="binding site" evidence="3">
    <location>
        <position position="53"/>
    </location>
    <ligand>
        <name>substrate</name>
    </ligand>
</feature>
<dbReference type="GO" id="GO:0046872">
    <property type="term" value="F:metal ion binding"/>
    <property type="evidence" value="ECO:0007669"/>
    <property type="project" value="UniProtKB-UniRule"/>
</dbReference>
<dbReference type="HAMAP" id="MF_01989">
    <property type="entry name" value="Cyc_amidohydrol"/>
    <property type="match status" value="1"/>
</dbReference>
<comment type="activity regulation">
    <text evidence="3">Inhibited by barbituric acid.</text>
</comment>
<organism evidence="4 5">
    <name type="scientific">Rhodotorula diobovata</name>
    <dbReference type="NCBI Taxonomy" id="5288"/>
    <lineage>
        <taxon>Eukaryota</taxon>
        <taxon>Fungi</taxon>
        <taxon>Dikarya</taxon>
        <taxon>Basidiomycota</taxon>
        <taxon>Pucciniomycotina</taxon>
        <taxon>Microbotryomycetes</taxon>
        <taxon>Sporidiobolales</taxon>
        <taxon>Sporidiobolaceae</taxon>
        <taxon>Rhodotorula</taxon>
    </lineage>
</organism>
<dbReference type="Pfam" id="PF09663">
    <property type="entry name" value="Amido_AtzD_TrzD"/>
    <property type="match status" value="1"/>
</dbReference>
<comment type="caution">
    <text evidence="3">Lacks conserved residue(s) required for the propagation of feature annotation.</text>
</comment>
<keyword evidence="2 3" id="KW-0378">Hydrolase</keyword>
<keyword evidence="3" id="KW-0479">Metal-binding</keyword>
<feature type="binding site" evidence="3">
    <location>
        <begin position="217"/>
        <end position="218"/>
    </location>
    <ligand>
        <name>substrate</name>
    </ligand>
</feature>
<dbReference type="GO" id="GO:0019381">
    <property type="term" value="P:atrazine catabolic process"/>
    <property type="evidence" value="ECO:0007669"/>
    <property type="project" value="UniProtKB-UniRule"/>
</dbReference>
<evidence type="ECO:0000313" key="5">
    <source>
        <dbReference type="Proteomes" id="UP000311382"/>
    </source>
</evidence>
<feature type="binding site" evidence="3">
    <location>
        <position position="311"/>
    </location>
    <ligand>
        <name>substrate</name>
    </ligand>
</feature>
<dbReference type="InterPro" id="IPR043007">
    <property type="entry name" value="AtzD/Barbiturase_RUC"/>
</dbReference>
<evidence type="ECO:0000313" key="4">
    <source>
        <dbReference type="EMBL" id="TNY21381.1"/>
    </source>
</evidence>
<feature type="binding site" evidence="3">
    <location>
        <begin position="73"/>
        <end position="74"/>
    </location>
    <ligand>
        <name>substrate</name>
    </ligand>
</feature>
<feature type="binding site" evidence="3">
    <location>
        <position position="336"/>
    </location>
    <ligand>
        <name>Mg(2+)</name>
        <dbReference type="ChEBI" id="CHEBI:18420"/>
        <note>structural</note>
    </ligand>
</feature>
<feature type="region of interest" description="RU A" evidence="3">
    <location>
        <begin position="1"/>
        <end position="93"/>
    </location>
</feature>
<dbReference type="EC" id="3.5.2.15" evidence="3"/>
<feature type="region of interest" description="RU C" evidence="3">
    <location>
        <begin position="246"/>
        <end position="351"/>
    </location>
</feature>
<comment type="catalytic activity">
    <reaction evidence="3">
        <text>cyanurate + H2O = 1-carboxybiuret + H(+)</text>
        <dbReference type="Rhea" id="RHEA:70363"/>
        <dbReference type="ChEBI" id="CHEBI:15377"/>
        <dbReference type="ChEBI" id="CHEBI:15378"/>
        <dbReference type="ChEBI" id="CHEBI:38028"/>
        <dbReference type="ChEBI" id="CHEBI:142864"/>
        <dbReference type="EC" id="3.5.2.15"/>
    </reaction>
</comment>
<evidence type="ECO:0000256" key="2">
    <source>
        <dbReference type="ARBA" id="ARBA00022801"/>
    </source>
</evidence>
<name>A0A5C5G066_9BASI</name>
<feature type="binding site" evidence="3">
    <location>
        <position position="178"/>
    </location>
    <ligand>
        <name>substrate</name>
    </ligand>
</feature>
<dbReference type="Proteomes" id="UP000311382">
    <property type="component" value="Unassembled WGS sequence"/>
</dbReference>
<evidence type="ECO:0000256" key="3">
    <source>
        <dbReference type="HAMAP-Rule" id="MF_01989"/>
    </source>
</evidence>
<feature type="active site" evidence="3">
    <location>
        <position position="146"/>
    </location>
</feature>
<comment type="subunit">
    <text evidence="3">Homotetramer.</text>
</comment>
<comment type="similarity">
    <text evidence="1 3">Belongs to the cyclic amide hydrolase (CyAH) family.</text>
</comment>
<comment type="domain">
    <text evidence="3">The monomer structure is formed from three repeating units (RUs) that share the same structure as one another. The monomer, the active site and substrate all possess threefold rotational symmetry, to the extent that the active site possesses three potential Ser-Lys catalytic dyads. It is possible that any or all of the three active-site serines may act as nucleophile (albeit only one can do so per catalytic cycle).</text>
</comment>
<dbReference type="Gene3D" id="3.30.1330.170">
    <property type="entry name" value="Cyanuric acid hydrolase/Barbiturase, RU A"/>
    <property type="match status" value="1"/>
</dbReference>
<dbReference type="InterPro" id="IPR043008">
    <property type="entry name" value="AtzD/Barbiturase_RUA"/>
</dbReference>
<feature type="binding site" evidence="3">
    <location>
        <begin position="330"/>
        <end position="331"/>
    </location>
    <ligand>
        <name>substrate</name>
    </ligand>
</feature>
<keyword evidence="5" id="KW-1185">Reference proteome</keyword>
<dbReference type="InterPro" id="IPR014086">
    <property type="entry name" value="AtzD/Barbiturase"/>
</dbReference>